<dbReference type="AlphaFoldDB" id="A0A2U3D785"/>
<dbReference type="Gene3D" id="1.10.12.10">
    <property type="entry name" value="Lyase 2-enoyl-coa Hydratase, Chain A, domain 2"/>
    <property type="match status" value="1"/>
</dbReference>
<comment type="similarity">
    <text evidence="1">Belongs to the enoyl-CoA hydratase/isomerase family.</text>
</comment>
<keyword evidence="2" id="KW-0413">Isomerase</keyword>
<dbReference type="InterPro" id="IPR014748">
    <property type="entry name" value="Enoyl-CoA_hydra_C"/>
</dbReference>
<evidence type="ECO:0000256" key="1">
    <source>
        <dbReference type="ARBA" id="ARBA00005254"/>
    </source>
</evidence>
<dbReference type="GO" id="GO:0016853">
    <property type="term" value="F:isomerase activity"/>
    <property type="evidence" value="ECO:0007669"/>
    <property type="project" value="UniProtKB-KW"/>
</dbReference>
<dbReference type="PANTHER" id="PTHR43459:SF1">
    <property type="entry name" value="EG:BACN32G11.4 PROTEIN"/>
    <property type="match status" value="1"/>
</dbReference>
<dbReference type="Pfam" id="PF00378">
    <property type="entry name" value="ECH_1"/>
    <property type="match status" value="1"/>
</dbReference>
<dbReference type="InterPro" id="IPR001753">
    <property type="entry name" value="Enoyl-CoA_hydra/iso"/>
</dbReference>
<organism evidence="2 3">
    <name type="scientific">Sulfoacidibacillus thermotolerans</name>
    <name type="common">Acidibacillus sulfuroxidans</name>
    <dbReference type="NCBI Taxonomy" id="1765684"/>
    <lineage>
        <taxon>Bacteria</taxon>
        <taxon>Bacillati</taxon>
        <taxon>Bacillota</taxon>
        <taxon>Bacilli</taxon>
        <taxon>Bacillales</taxon>
        <taxon>Alicyclobacillaceae</taxon>
        <taxon>Sulfoacidibacillus</taxon>
    </lineage>
</organism>
<comment type="caution">
    <text evidence="2">The sequence shown here is derived from an EMBL/GenBank/DDBJ whole genome shotgun (WGS) entry which is preliminary data.</text>
</comment>
<evidence type="ECO:0000313" key="2">
    <source>
        <dbReference type="EMBL" id="PWI57113.1"/>
    </source>
</evidence>
<evidence type="ECO:0000313" key="3">
    <source>
        <dbReference type="Proteomes" id="UP000245380"/>
    </source>
</evidence>
<dbReference type="InterPro" id="IPR029045">
    <property type="entry name" value="ClpP/crotonase-like_dom_sf"/>
</dbReference>
<proteinExistence type="inferred from homology"/>
<dbReference type="CDD" id="cd06558">
    <property type="entry name" value="crotonase-like"/>
    <property type="match status" value="1"/>
</dbReference>
<protein>
    <submittedName>
        <fullName evidence="2">2-(1,2-epoxy-1,2-dihydrophenyl)acetyl-CoA isomerase</fullName>
    </submittedName>
</protein>
<dbReference type="Proteomes" id="UP000245380">
    <property type="component" value="Unassembled WGS sequence"/>
</dbReference>
<sequence>MYETLSVTYQSKVAKITLQRPEKLNALSLCMRTELQQVMDEIAKNREVRAVLLTGAGKAFCVGQDLEEIRAHGEIDYGELLSTSYNPLIQQMMNLNKPILCAVNGVAAGAGVSLALACDFKIASQKARFIQSFVNIGLVPDSGMSWLLPRAIGLTRALELAMFGGAVSAQEAVQLGFINRVVEPEQLEEQSIAAAEQLANLPTEALGYMKLAFYRGQHFTLEESLAYEAKLQSLAGKSVDHQEGMRAFWEKRAPQFRGYAGAEEV</sequence>
<dbReference type="PANTHER" id="PTHR43459">
    <property type="entry name" value="ENOYL-COA HYDRATASE"/>
    <property type="match status" value="1"/>
</dbReference>
<dbReference type="OrthoDB" id="254175at2"/>
<gene>
    <name evidence="2" type="ORF">BM613_10170</name>
</gene>
<accession>A0A2U3D785</accession>
<dbReference type="EMBL" id="MPDK01000018">
    <property type="protein sequence ID" value="PWI57113.1"/>
    <property type="molecule type" value="Genomic_DNA"/>
</dbReference>
<keyword evidence="3" id="KW-1185">Reference proteome</keyword>
<dbReference type="RefSeq" id="WP_109431086.1">
    <property type="nucleotide sequence ID" value="NZ_MPDK01000018.1"/>
</dbReference>
<dbReference type="SUPFAM" id="SSF52096">
    <property type="entry name" value="ClpP/crotonase"/>
    <property type="match status" value="1"/>
</dbReference>
<name>A0A2U3D785_SULT2</name>
<dbReference type="Gene3D" id="3.90.226.10">
    <property type="entry name" value="2-enoyl-CoA Hydratase, Chain A, domain 1"/>
    <property type="match status" value="1"/>
</dbReference>
<reference evidence="2 3" key="1">
    <citation type="submission" date="2016-11" db="EMBL/GenBank/DDBJ databases">
        <title>Comparative genomics of Acidibacillus ferroxidans species.</title>
        <authorList>
            <person name="Oliveira G."/>
            <person name="Nunes G."/>
            <person name="Oliveira R."/>
            <person name="Araujo F."/>
            <person name="Salim A."/>
            <person name="Scholte L."/>
            <person name="Morais D."/>
            <person name="Nancucheo I."/>
            <person name="Johnson D.B."/>
            <person name="Grail B."/>
            <person name="Bittencourt J."/>
            <person name="Valadares R."/>
        </authorList>
    </citation>
    <scope>NUCLEOTIDE SEQUENCE [LARGE SCALE GENOMIC DNA]</scope>
    <source>
        <strain evidence="2 3">Y002</strain>
    </source>
</reference>